<reference evidence="4 5" key="1">
    <citation type="journal article" date="2018" name="Sci. Rep.">
        <title>Rhizobium tumorigenes sp. nov., a novel plant tumorigenic bacterium isolated from cane gall tumors on thornless blackberry.</title>
        <authorList>
            <person name="Kuzmanovi N."/>
            <person name="Smalla K."/>
            <person name="Gronow S."/>
            <person name="PuBawska J."/>
        </authorList>
    </citation>
    <scope>NUCLEOTIDE SEQUENCE [LARGE SCALE GENOMIC DNA]</scope>
    <source>
        <strain evidence="4 5">CCBAU 85046</strain>
    </source>
</reference>
<accession>A0A2W4EL54</accession>
<proteinExistence type="predicted"/>
<dbReference type="InterPro" id="IPR002048">
    <property type="entry name" value="EF_hand_dom"/>
</dbReference>
<feature type="region of interest" description="Disordered" evidence="1">
    <location>
        <begin position="110"/>
        <end position="150"/>
    </location>
</feature>
<dbReference type="Proteomes" id="UP000248925">
    <property type="component" value="Unassembled WGS sequence"/>
</dbReference>
<keyword evidence="2" id="KW-0732">Signal</keyword>
<sequence length="206" mass="22635">MNGKKILLAAVSATLLAGAAAGVGFAAPGGHDWKGRHGHGRHGWLPPEVIYVRMLKQFDTNGDMKISKDEAKAGVDKIFDEIDTNKDGSITPGELRAYHEARMQAWKADNAKMGDDKTKGPDDQAQNDDKANDGKDGKRPHHRGPHGMREAGMMRSALFFQRVDTDENGQISKAEAEAALDKLFDRMDRNHDGFISLDDMPNFPLL</sequence>
<feature type="domain" description="EF-hand" evidence="3">
    <location>
        <begin position="175"/>
        <end position="206"/>
    </location>
</feature>
<keyword evidence="5" id="KW-1185">Reference proteome</keyword>
<dbReference type="RefSeq" id="WP_111161749.1">
    <property type="nucleotide sequence ID" value="NZ_PCDP01000038.1"/>
</dbReference>
<organism evidence="4 5">
    <name type="scientific">Rhizobium tubonense</name>
    <dbReference type="NCBI Taxonomy" id="484088"/>
    <lineage>
        <taxon>Bacteria</taxon>
        <taxon>Pseudomonadati</taxon>
        <taxon>Pseudomonadota</taxon>
        <taxon>Alphaproteobacteria</taxon>
        <taxon>Hyphomicrobiales</taxon>
        <taxon>Rhizobiaceae</taxon>
        <taxon>Rhizobium/Agrobacterium group</taxon>
        <taxon>Rhizobium</taxon>
    </lineage>
</organism>
<dbReference type="OrthoDB" id="8404005at2"/>
<gene>
    <name evidence="4" type="ORF">CPY51_18735</name>
</gene>
<dbReference type="SMART" id="SM00054">
    <property type="entry name" value="EFh"/>
    <property type="match status" value="2"/>
</dbReference>
<evidence type="ECO:0000313" key="5">
    <source>
        <dbReference type="Proteomes" id="UP000248925"/>
    </source>
</evidence>
<dbReference type="InterPro" id="IPR011992">
    <property type="entry name" value="EF-hand-dom_pair"/>
</dbReference>
<dbReference type="Gene3D" id="1.10.238.10">
    <property type="entry name" value="EF-hand"/>
    <property type="match status" value="2"/>
</dbReference>
<feature type="signal peptide" evidence="2">
    <location>
        <begin position="1"/>
        <end position="26"/>
    </location>
</feature>
<feature type="domain" description="EF-hand" evidence="3">
    <location>
        <begin position="70"/>
        <end position="105"/>
    </location>
</feature>
<dbReference type="GO" id="GO:0005509">
    <property type="term" value="F:calcium ion binding"/>
    <property type="evidence" value="ECO:0007669"/>
    <property type="project" value="InterPro"/>
</dbReference>
<evidence type="ECO:0000256" key="2">
    <source>
        <dbReference type="SAM" id="SignalP"/>
    </source>
</evidence>
<dbReference type="PROSITE" id="PS50222">
    <property type="entry name" value="EF_HAND_2"/>
    <property type="match status" value="2"/>
</dbReference>
<feature type="compositionally biased region" description="Basic and acidic residues" evidence="1">
    <location>
        <begin position="110"/>
        <end position="137"/>
    </location>
</feature>
<name>A0A2W4EL54_9HYPH</name>
<dbReference type="SUPFAM" id="SSF47473">
    <property type="entry name" value="EF-hand"/>
    <property type="match status" value="1"/>
</dbReference>
<feature type="chain" id="PRO_5016073496" evidence="2">
    <location>
        <begin position="27"/>
        <end position="206"/>
    </location>
</feature>
<comment type="caution">
    <text evidence="4">The sequence shown here is derived from an EMBL/GenBank/DDBJ whole genome shotgun (WGS) entry which is preliminary data.</text>
</comment>
<dbReference type="InterPro" id="IPR018247">
    <property type="entry name" value="EF_Hand_1_Ca_BS"/>
</dbReference>
<dbReference type="EMBL" id="PCDP01000038">
    <property type="protein sequence ID" value="PZM12133.1"/>
    <property type="molecule type" value="Genomic_DNA"/>
</dbReference>
<dbReference type="PROSITE" id="PS00018">
    <property type="entry name" value="EF_HAND_1"/>
    <property type="match status" value="2"/>
</dbReference>
<evidence type="ECO:0000256" key="1">
    <source>
        <dbReference type="SAM" id="MobiDB-lite"/>
    </source>
</evidence>
<protein>
    <submittedName>
        <fullName evidence="4">Calcium-binding protein</fullName>
    </submittedName>
</protein>
<dbReference type="Pfam" id="PF13202">
    <property type="entry name" value="EF-hand_5"/>
    <property type="match status" value="4"/>
</dbReference>
<dbReference type="AlphaFoldDB" id="A0A2W4EL54"/>
<evidence type="ECO:0000259" key="3">
    <source>
        <dbReference type="PROSITE" id="PS50222"/>
    </source>
</evidence>
<evidence type="ECO:0000313" key="4">
    <source>
        <dbReference type="EMBL" id="PZM12133.1"/>
    </source>
</evidence>